<keyword evidence="1" id="KW-0732">Signal</keyword>
<reference evidence="2" key="1">
    <citation type="submission" date="2015-04" db="EMBL/GenBank/DDBJ databases">
        <title>The genome sequence of the plant pathogenic Rhizarian Plasmodiophora brassicae reveals insights in its biotrophic life cycle and the origin of chitin synthesis.</title>
        <authorList>
            <person name="Schwelm A."/>
            <person name="Fogelqvist J."/>
            <person name="Knaust A."/>
            <person name="Julke S."/>
            <person name="Lilja T."/>
            <person name="Dhandapani V."/>
            <person name="Bonilla-Rosso G."/>
            <person name="Karlsson M."/>
            <person name="Shevchenko A."/>
            <person name="Choi S.R."/>
            <person name="Kim H.G."/>
            <person name="Park J.Y."/>
            <person name="Lim Y.P."/>
            <person name="Ludwig-Muller J."/>
            <person name="Dixelius C."/>
        </authorList>
    </citation>
    <scope>NUCLEOTIDE SEQUENCE</scope>
    <source>
        <tissue evidence="2">Potato root galls</tissue>
    </source>
</reference>
<feature type="non-terminal residue" evidence="2">
    <location>
        <position position="1"/>
    </location>
</feature>
<name>A0A0H5QMQ7_9EUKA</name>
<dbReference type="EMBL" id="HACM01003003">
    <property type="protein sequence ID" value="CRZ03445.1"/>
    <property type="molecule type" value="Transcribed_RNA"/>
</dbReference>
<accession>A0A0H5QMQ7</accession>
<feature type="chain" id="PRO_5005222834" evidence="1">
    <location>
        <begin position="31"/>
        <end position="119"/>
    </location>
</feature>
<evidence type="ECO:0000313" key="2">
    <source>
        <dbReference type="EMBL" id="CRZ03445.1"/>
    </source>
</evidence>
<organism evidence="2">
    <name type="scientific">Spongospora subterranea</name>
    <dbReference type="NCBI Taxonomy" id="70186"/>
    <lineage>
        <taxon>Eukaryota</taxon>
        <taxon>Sar</taxon>
        <taxon>Rhizaria</taxon>
        <taxon>Endomyxa</taxon>
        <taxon>Phytomyxea</taxon>
        <taxon>Plasmodiophorida</taxon>
        <taxon>Plasmodiophoridae</taxon>
        <taxon>Spongospora</taxon>
    </lineage>
</organism>
<proteinExistence type="predicted"/>
<evidence type="ECO:0000256" key="1">
    <source>
        <dbReference type="SAM" id="SignalP"/>
    </source>
</evidence>
<protein>
    <submittedName>
        <fullName evidence="2">Uncharacterized protein</fullName>
    </submittedName>
</protein>
<sequence length="119" mass="13909">TINISHLVRPSFGEILLLSLLLLCVRKISSSSPLFPFSNPKFPLFQDPLTPFSIPLRKLTFFPINFAYLLFFLKNFKNWGWYSITQKEKRYGFAFKPQIYMDLVTSHQYPFDFGSGSWG</sequence>
<dbReference type="AlphaFoldDB" id="A0A0H5QMQ7"/>
<feature type="signal peptide" evidence="1">
    <location>
        <begin position="1"/>
        <end position="30"/>
    </location>
</feature>